<feature type="domain" description="Response regulatory" evidence="14">
    <location>
        <begin position="2491"/>
        <end position="2608"/>
    </location>
</feature>
<keyword evidence="7" id="KW-0418">Kinase</keyword>
<dbReference type="Pfam" id="PF00512">
    <property type="entry name" value="HisKA"/>
    <property type="match status" value="1"/>
</dbReference>
<dbReference type="InterPro" id="IPR003660">
    <property type="entry name" value="HAMP_dom"/>
</dbReference>
<feature type="domain" description="HAMP" evidence="15">
    <location>
        <begin position="430"/>
        <end position="482"/>
    </location>
</feature>
<dbReference type="SMART" id="SM00304">
    <property type="entry name" value="HAMP"/>
    <property type="match status" value="20"/>
</dbReference>
<dbReference type="SUPFAM" id="SSF52172">
    <property type="entry name" value="CheY-like"/>
    <property type="match status" value="2"/>
</dbReference>
<keyword evidence="9" id="KW-0902">Two-component regulatory system</keyword>
<dbReference type="InterPro" id="IPR004358">
    <property type="entry name" value="Sig_transdc_His_kin-like_C"/>
</dbReference>
<name>A0AAD7V9G3_9FUNG</name>
<feature type="domain" description="HAMP" evidence="15">
    <location>
        <begin position="798"/>
        <end position="850"/>
    </location>
</feature>
<dbReference type="FunFam" id="1.10.287.130:FF:000002">
    <property type="entry name" value="Two-component osmosensing histidine kinase"/>
    <property type="match status" value="1"/>
</dbReference>
<dbReference type="FunFam" id="3.30.565.10:FF:000010">
    <property type="entry name" value="Sensor histidine kinase RcsC"/>
    <property type="match status" value="1"/>
</dbReference>
<evidence type="ECO:0000256" key="12">
    <source>
        <dbReference type="SAM" id="MobiDB-lite"/>
    </source>
</evidence>
<sequence>MKRSFTDDTRANNSKKHCSHLNENEFDVQSLQQPDQPPSPTTHIDMSTFVLNYVRDIVRDLDQGHLDHCLSKQLDRDTLDKLQPEEVEVATTLDTALKNIAQKQLMLETDNLRYRIAIQQQYQLLTATQCESSEDLTAAAKTPTATSTAPAAATTIIPSASSLASSSASNDQEHDITTTEMPPPTPTTTTSTETNTKIETTTTTTTTTETMATPEHGISTIRDSSMLEKMQPHNRSPMLSMPTSSSTASPTGYFAVSTATTSGTPPIATNAASMVAGSITPSPSMTPPFGIPPTSNVYPVFFGNTMSPPLMSFPAATASTSADNIVCPDCVVQAVKVASSVFAGELNHRITCNHERCTSSSGPIHSSSPINMLKNAVNSMIERLQHVADEAMYVAHETAVKGKLGVQARCDREMKGVWRDFVLNLNSMTRSHLEQVRDIADVSTAIARGDLSKAMTVPVKGETLLLKNTFNTMVNQLNLFASEVSRVAHDVGTEGRLGAQAKVAGADGIWKELTDNVNTMAANLTNQVRDIAQVSKSVARGNLTKKVTVEVKGEMLDLKNTINTMVDQLSIFATEVTRVSLEVGTEGKLGGQAVVKDVAGIWKDLTDNVNMMSFKLTGQVRDIAAVAKAVAKGDLSKKVTANAQGEVLELKNTMNKMVDQLTLFSAEVRRVSLEVGVEGKLGGQAVVKDVGGAWKDLTDNVNTMAANLTTQVRSIAQVTKAVAKGDLSKKIHVETRGEILDLKNTVNDMVDQLRVFSTEVTRVAKEVGTDGKLGGQAVVPNVGGTWKDLTDNVNTMAANLTTQVRSIARVTKAVANGDLSQKATVNVSGEISDLKDTVNNMVDQLRVFSFEVTRVSREVGTEGKLGGEAVVPNVSGTWKDLTDNVNTMAANLTTQVRSIAQVTKAVAKGDLSKKIEVETRGEILDLKNTVNNMVDQLTVFAAEVTRVAKEVGTEGKLGGQAVVPNVDGTWMDLTDNVNTMAANLTAQVRSIAQVTKAVALGDLSKKIEVESGGEIRELKDIVNNMVDQLRIFASEVTRVSKEVGTEGKLGGQAVVRGVAGTWWELTNNVNIMAANLTSQVRSIAEVTKAVALGDLSKKIEVESGGEILELKDIVNGMVDQLRIFASEVTRVSKEVGTEGKLGGQAVVKGVAGTWYELTNNVNIMAANLTNQVRSIAEVTKAVALGDLSKKIEVESGGEILELKNIVNNMVDQLRIFASEVTRVSKEVGTEGKLGGQAVVKGVAGTWWELTNNVNIMAANLTSQVRSIAEVTKAVALGDLSKKIEVESGGEILELKNIVNDMVDQLRIFASEVTRVSKEVGTEGKLGGQAVVRGVAGTWQELTSNVNIMAANLTNQVRSIAEVTKAVALGDLSKKIEVESGGEIRELKDIVNNMVDQLRIFASEVTRVSKEVGTEGKLGGQAVVKGVAGTWWELTNNVNIMAANLTSQVRSIAEVTKAVALGDLSKKIEVESGGEILELKDIVNGMVDQLRIFASEVTRVSKEVGTEGKLGGQAVVKGVAGTWWELTNNVNIMAANLTNQVRSIAEVTKAVALGDLSKKIEVESGGEILELKNIVNDMVDQLRIFASEVTRVSKEVGTEGKLGGQAIVRGVAGTWKDLTDNVNTMAANLTAQVRSIAQVTKAVALGDLSKKIEVESGGEILELKDIVNNMVDQLRIFASEVTRVSKEVGTEGKLGGQAVVKGVAGTWWELTNNVNIMAANLTNQVRSIAEVTKAVALGDLSKKIEVESGGEIRELKDIVNNMVDQLRIFASEVTRVSKEVGTEGKLGGQAVVRGVAGTWWELTNNVNIMAANLTNQVRSIAEVTKAVALGDLSKKIEVESGGEILELKNIVNNMVDQLRVFASEVTRVSKEVGTEGKLGGQAIVQGVAGTWKDLTDNVNTMAANLTAQVRSIAQVTKAVALGDLSKKIEVESGGEILELKNTVNDMVDQLRVFSTEVTRVAREVGTEGKLGGQAHVQGVAGTWKDLTDNVNMMAGNLTTQVRSIATVTTAVAKGDLSRKIVVEVQGEILQLKNTVNSMVDQLRVFAAEVTRVAREVGTEGKLGGQATIMGVDGTWKDLTDNVNLMASNLTDQLRSIAAVCKAVAQGDLSKKIEVEVHGEIAELKDTINTMVDQLNSFAFEVTRVAREVGTEGNLGVEARVKGVGGVWLEITSNVNTMASNLTTQVRAFAQISAAAAENDFSRLITVEAQGEMDALKTKINQMVSSLRDAMQKHRQAKETAEMANRSKSEFLANMSHEIRTPMNGIIGMTALTLETELNRQQRENLMIVSSLANTLLTIIDDILDISKIEAGRMTMETIPFSMRSSVFSVLKTLAVKANQKKLDLIYNVDKGIPDHLIGDPLRLRQVITNLIGNAVKFTNQGEVALEARVIDMQNNFATLQFCIADTGIGIHSDKLQIIFDTFCQADGSTTREYGGTGLGLSICKHLVELMGGQVWVESKYGRGSQFYFTMKLQLHYVEEKDVMDKMVRFRGRRILFVDSLQDSSGLVSKMEKLGLEVYRVCDVVEATELANKYSARAKHTPYFDTVVIDKMAQAGKIRDIMPLRYTPLVIVSPEAHMLNMKLCIDLGITGYINSPQTLAELMEVLLPALESHVALPSDSSKTVPLRILLAEDNMVNQKLALRILQKFGHNVTTVSNGKFAVEKFQNEPFDMILMDVQMPVMGGFEATQRIRQLEKESGTDSHIPIIALTAHAMIGDREKCLASGMDEYVTKPLRLPELIAAIKKFAPQSAHVPLDQPSSSSSKGSYHR</sequence>
<evidence type="ECO:0000256" key="1">
    <source>
        <dbReference type="ARBA" id="ARBA00000085"/>
    </source>
</evidence>
<dbReference type="InterPro" id="IPR003594">
    <property type="entry name" value="HATPase_dom"/>
</dbReference>
<dbReference type="PANTHER" id="PTHR45339:SF1">
    <property type="entry name" value="HYBRID SIGNAL TRANSDUCTION HISTIDINE KINASE J"/>
    <property type="match status" value="1"/>
</dbReference>
<feature type="domain" description="HAMP" evidence="15">
    <location>
        <begin position="982"/>
        <end position="1034"/>
    </location>
</feature>
<feature type="domain" description="HAMP" evidence="15">
    <location>
        <begin position="614"/>
        <end position="666"/>
    </location>
</feature>
<dbReference type="GO" id="GO:0016020">
    <property type="term" value="C:membrane"/>
    <property type="evidence" value="ECO:0007669"/>
    <property type="project" value="InterPro"/>
</dbReference>
<feature type="domain" description="HAMP" evidence="15">
    <location>
        <begin position="1902"/>
        <end position="1954"/>
    </location>
</feature>
<protein>
    <recommendedName>
        <fullName evidence="2">histidine kinase</fullName>
        <ecNumber evidence="2">2.7.13.3</ecNumber>
    </recommendedName>
</protein>
<dbReference type="InterPro" id="IPR005467">
    <property type="entry name" value="His_kinase_dom"/>
</dbReference>
<dbReference type="Gene3D" id="1.10.8.500">
    <property type="entry name" value="HAMP domain in histidine kinase"/>
    <property type="match status" value="1"/>
</dbReference>
<feature type="region of interest" description="Disordered" evidence="12">
    <location>
        <begin position="160"/>
        <end position="212"/>
    </location>
</feature>
<feature type="domain" description="Histidine kinase" evidence="13">
    <location>
        <begin position="2252"/>
        <end position="2473"/>
    </location>
</feature>
<feature type="modified residue" description="4-aspartylphosphate" evidence="10">
    <location>
        <position position="2548"/>
    </location>
</feature>
<evidence type="ECO:0000256" key="10">
    <source>
        <dbReference type="PROSITE-ProRule" id="PRU00169"/>
    </source>
</evidence>
<dbReference type="Gene3D" id="1.20.120.1530">
    <property type="match status" value="14"/>
</dbReference>
<feature type="domain" description="HAMP" evidence="15">
    <location>
        <begin position="1718"/>
        <end position="1770"/>
    </location>
</feature>
<dbReference type="InterPro" id="IPR003661">
    <property type="entry name" value="HisK_dim/P_dom"/>
</dbReference>
<dbReference type="EC" id="2.7.13.3" evidence="2"/>
<dbReference type="PROSITE" id="PS50110">
    <property type="entry name" value="RESPONSE_REGULATORY"/>
    <property type="match status" value="2"/>
</dbReference>
<keyword evidence="8" id="KW-0067">ATP-binding</keyword>
<comment type="catalytic activity">
    <reaction evidence="1">
        <text>ATP + protein L-histidine = ADP + protein N-phospho-L-histidine.</text>
        <dbReference type="EC" id="2.7.13.3"/>
    </reaction>
</comment>
<feature type="domain" description="HAMP" evidence="15">
    <location>
        <begin position="1074"/>
        <end position="1126"/>
    </location>
</feature>
<dbReference type="SUPFAM" id="SSF58104">
    <property type="entry name" value="Methyl-accepting chemotaxis protein (MCP) signaling domain"/>
    <property type="match status" value="9"/>
</dbReference>
<evidence type="ECO:0000256" key="5">
    <source>
        <dbReference type="ARBA" id="ARBA00022737"/>
    </source>
</evidence>
<feature type="domain" description="Response regulatory" evidence="14">
    <location>
        <begin position="2625"/>
        <end position="2745"/>
    </location>
</feature>
<dbReference type="CDD" id="cd06225">
    <property type="entry name" value="HAMP"/>
    <property type="match status" value="18"/>
</dbReference>
<dbReference type="Proteomes" id="UP001234581">
    <property type="component" value="Unassembled WGS sequence"/>
</dbReference>
<feature type="domain" description="HAMP" evidence="15">
    <location>
        <begin position="1534"/>
        <end position="1586"/>
    </location>
</feature>
<evidence type="ECO:0000256" key="6">
    <source>
        <dbReference type="ARBA" id="ARBA00022741"/>
    </source>
</evidence>
<keyword evidence="4" id="KW-0808">Transferase</keyword>
<dbReference type="InterPro" id="IPR036890">
    <property type="entry name" value="HATPase_C_sf"/>
</dbReference>
<feature type="compositionally biased region" description="Low complexity" evidence="12">
    <location>
        <begin position="187"/>
        <end position="212"/>
    </location>
</feature>
<feature type="domain" description="HAMP" evidence="15">
    <location>
        <begin position="1626"/>
        <end position="1678"/>
    </location>
</feature>
<dbReference type="GO" id="GO:0005524">
    <property type="term" value="F:ATP binding"/>
    <property type="evidence" value="ECO:0007669"/>
    <property type="project" value="UniProtKB-KW"/>
</dbReference>
<keyword evidence="6" id="KW-0547">Nucleotide-binding</keyword>
<dbReference type="EMBL" id="JARTCD010000007">
    <property type="protein sequence ID" value="KAJ8661818.1"/>
    <property type="molecule type" value="Genomic_DNA"/>
</dbReference>
<evidence type="ECO:0000256" key="8">
    <source>
        <dbReference type="ARBA" id="ARBA00022840"/>
    </source>
</evidence>
<comment type="caution">
    <text evidence="16">The sequence shown here is derived from an EMBL/GenBank/DDBJ whole genome shotgun (WGS) entry which is preliminary data.</text>
</comment>
<dbReference type="Gene3D" id="1.10.287.130">
    <property type="match status" value="1"/>
</dbReference>
<dbReference type="Gene3D" id="3.40.50.2300">
    <property type="match status" value="1"/>
</dbReference>
<evidence type="ECO:0000259" key="15">
    <source>
        <dbReference type="PROSITE" id="PS50885"/>
    </source>
</evidence>
<feature type="domain" description="HAMP" evidence="15">
    <location>
        <begin position="1810"/>
        <end position="1862"/>
    </location>
</feature>
<gene>
    <name evidence="16" type="ORF">O0I10_002627</name>
</gene>
<feature type="domain" description="HAMP" evidence="15">
    <location>
        <begin position="1994"/>
        <end position="2046"/>
    </location>
</feature>
<dbReference type="GO" id="GO:0071474">
    <property type="term" value="P:cellular hyperosmotic response"/>
    <property type="evidence" value="ECO:0007669"/>
    <property type="project" value="TreeGrafter"/>
</dbReference>
<dbReference type="CDD" id="cd17546">
    <property type="entry name" value="REC_hyHK_CKI1_RcsC-like"/>
    <property type="match status" value="1"/>
</dbReference>
<dbReference type="SMART" id="SM00387">
    <property type="entry name" value="HATPase_c"/>
    <property type="match status" value="1"/>
</dbReference>
<dbReference type="PROSITE" id="PS50885">
    <property type="entry name" value="HAMP"/>
    <property type="match status" value="20"/>
</dbReference>
<feature type="domain" description="HAMP" evidence="15">
    <location>
        <begin position="522"/>
        <end position="574"/>
    </location>
</feature>
<feature type="domain" description="HAMP" evidence="15">
    <location>
        <begin position="1442"/>
        <end position="1494"/>
    </location>
</feature>
<keyword evidence="5" id="KW-0677">Repeat</keyword>
<dbReference type="SUPFAM" id="SSF47384">
    <property type="entry name" value="Homodimeric domain of signal transducing histidine kinase"/>
    <property type="match status" value="1"/>
</dbReference>
<dbReference type="CDD" id="cd16922">
    <property type="entry name" value="HATPase_EvgS-ArcB-TorS-like"/>
    <property type="match status" value="1"/>
</dbReference>
<evidence type="ECO:0000256" key="2">
    <source>
        <dbReference type="ARBA" id="ARBA00012438"/>
    </source>
</evidence>
<reference evidence="16 17" key="1">
    <citation type="submission" date="2023-03" db="EMBL/GenBank/DDBJ databases">
        <title>Genome sequence of Lichtheimia ornata CBS 291.66.</title>
        <authorList>
            <person name="Mohabir J.T."/>
            <person name="Shea T.P."/>
            <person name="Kurbessoian T."/>
            <person name="Berby B."/>
            <person name="Fontaine J."/>
            <person name="Livny J."/>
            <person name="Gnirke A."/>
            <person name="Stajich J.E."/>
            <person name="Cuomo C.A."/>
        </authorList>
    </citation>
    <scope>NUCLEOTIDE SEQUENCE [LARGE SCALE GENOMIC DNA]</scope>
    <source>
        <strain evidence="16">CBS 291.66</strain>
    </source>
</reference>
<keyword evidence="3 10" id="KW-0597">Phosphoprotein</keyword>
<feature type="domain" description="HAMP" evidence="15">
    <location>
        <begin position="1258"/>
        <end position="1310"/>
    </location>
</feature>
<accession>A0AAD7V9G3</accession>
<evidence type="ECO:0000256" key="7">
    <source>
        <dbReference type="ARBA" id="ARBA00022777"/>
    </source>
</evidence>
<dbReference type="PRINTS" id="PR00344">
    <property type="entry name" value="BCTRLSENSOR"/>
</dbReference>
<evidence type="ECO:0000256" key="3">
    <source>
        <dbReference type="ARBA" id="ARBA00022553"/>
    </source>
</evidence>
<keyword evidence="11" id="KW-0175">Coiled coil</keyword>
<dbReference type="Gene3D" id="3.30.565.10">
    <property type="entry name" value="Histidine kinase-like ATPase, C-terminal domain"/>
    <property type="match status" value="1"/>
</dbReference>
<dbReference type="RefSeq" id="XP_058346731.1">
    <property type="nucleotide sequence ID" value="XM_058482707.1"/>
</dbReference>
<evidence type="ECO:0000313" key="17">
    <source>
        <dbReference type="Proteomes" id="UP001234581"/>
    </source>
</evidence>
<evidence type="ECO:0000313" key="16">
    <source>
        <dbReference type="EMBL" id="KAJ8661818.1"/>
    </source>
</evidence>
<dbReference type="InterPro" id="IPR036097">
    <property type="entry name" value="HisK_dim/P_sf"/>
</dbReference>
<dbReference type="PANTHER" id="PTHR45339">
    <property type="entry name" value="HYBRID SIGNAL TRANSDUCTION HISTIDINE KINASE J"/>
    <property type="match status" value="1"/>
</dbReference>
<dbReference type="GO" id="GO:0000155">
    <property type="term" value="F:phosphorelay sensor kinase activity"/>
    <property type="evidence" value="ECO:0007669"/>
    <property type="project" value="InterPro"/>
</dbReference>
<feature type="domain" description="HAMP" evidence="15">
    <location>
        <begin position="706"/>
        <end position="758"/>
    </location>
</feature>
<dbReference type="PROSITE" id="PS50109">
    <property type="entry name" value="HIS_KIN"/>
    <property type="match status" value="1"/>
</dbReference>
<dbReference type="Pfam" id="PF02518">
    <property type="entry name" value="HATPase_c"/>
    <property type="match status" value="1"/>
</dbReference>
<organism evidence="16 17">
    <name type="scientific">Lichtheimia ornata</name>
    <dbReference type="NCBI Taxonomy" id="688661"/>
    <lineage>
        <taxon>Eukaryota</taxon>
        <taxon>Fungi</taxon>
        <taxon>Fungi incertae sedis</taxon>
        <taxon>Mucoromycota</taxon>
        <taxon>Mucoromycotina</taxon>
        <taxon>Mucoromycetes</taxon>
        <taxon>Mucorales</taxon>
        <taxon>Lichtheimiaceae</taxon>
        <taxon>Lichtheimia</taxon>
    </lineage>
</organism>
<dbReference type="SUPFAM" id="SSF55874">
    <property type="entry name" value="ATPase domain of HSP90 chaperone/DNA topoisomerase II/histidine kinase"/>
    <property type="match status" value="1"/>
</dbReference>
<feature type="domain" description="HAMP" evidence="15">
    <location>
        <begin position="890"/>
        <end position="942"/>
    </location>
</feature>
<feature type="domain" description="HAMP" evidence="15">
    <location>
        <begin position="1166"/>
        <end position="1218"/>
    </location>
</feature>
<evidence type="ECO:0000256" key="9">
    <source>
        <dbReference type="ARBA" id="ARBA00023012"/>
    </source>
</evidence>
<dbReference type="Pfam" id="PF00072">
    <property type="entry name" value="Response_reg"/>
    <property type="match status" value="1"/>
</dbReference>
<keyword evidence="17" id="KW-1185">Reference proteome</keyword>
<dbReference type="InterPro" id="IPR001789">
    <property type="entry name" value="Sig_transdc_resp-reg_receiver"/>
</dbReference>
<dbReference type="InterPro" id="IPR011006">
    <property type="entry name" value="CheY-like_superfamily"/>
</dbReference>
<feature type="coiled-coil region" evidence="11">
    <location>
        <begin position="2211"/>
        <end position="2245"/>
    </location>
</feature>
<feature type="modified residue" description="4-aspartylphosphate" evidence="10">
    <location>
        <position position="2674"/>
    </location>
</feature>
<dbReference type="FunFam" id="1.20.120.1530:FF:000002">
    <property type="entry name" value="Two-component osmosensing histidine kinase"/>
    <property type="match status" value="11"/>
</dbReference>
<feature type="domain" description="HAMP" evidence="15">
    <location>
        <begin position="1350"/>
        <end position="1402"/>
    </location>
</feature>
<feature type="compositionally biased region" description="Low complexity" evidence="12">
    <location>
        <begin position="160"/>
        <end position="169"/>
    </location>
</feature>
<dbReference type="CDD" id="cd00082">
    <property type="entry name" value="HisKA"/>
    <property type="match status" value="1"/>
</dbReference>
<feature type="domain" description="HAMP" evidence="15">
    <location>
        <begin position="2178"/>
        <end position="2230"/>
    </location>
</feature>
<evidence type="ECO:0000256" key="11">
    <source>
        <dbReference type="SAM" id="Coils"/>
    </source>
</evidence>
<dbReference type="SMART" id="SM00388">
    <property type="entry name" value="HisKA"/>
    <property type="match status" value="1"/>
</dbReference>
<evidence type="ECO:0000259" key="14">
    <source>
        <dbReference type="PROSITE" id="PS50110"/>
    </source>
</evidence>
<dbReference type="GeneID" id="83210043"/>
<dbReference type="Pfam" id="PF00672">
    <property type="entry name" value="HAMP"/>
    <property type="match status" value="20"/>
</dbReference>
<dbReference type="SMART" id="SM00448">
    <property type="entry name" value="REC"/>
    <property type="match status" value="1"/>
</dbReference>
<evidence type="ECO:0000259" key="13">
    <source>
        <dbReference type="PROSITE" id="PS50109"/>
    </source>
</evidence>
<proteinExistence type="predicted"/>
<evidence type="ECO:0000256" key="4">
    <source>
        <dbReference type="ARBA" id="ARBA00022679"/>
    </source>
</evidence>
<feature type="domain" description="HAMP" evidence="15">
    <location>
        <begin position="2086"/>
        <end position="2138"/>
    </location>
</feature>